<dbReference type="InterPro" id="IPR011006">
    <property type="entry name" value="CheY-like_superfamily"/>
</dbReference>
<protein>
    <submittedName>
        <fullName evidence="6">GAF and ANTAR domain-containing protein</fullName>
    </submittedName>
</protein>
<evidence type="ECO:0000256" key="2">
    <source>
        <dbReference type="ARBA" id="ARBA00022777"/>
    </source>
</evidence>
<evidence type="ECO:0000313" key="7">
    <source>
        <dbReference type="Proteomes" id="UP001220456"/>
    </source>
</evidence>
<dbReference type="Gene3D" id="1.10.10.10">
    <property type="entry name" value="Winged helix-like DNA-binding domain superfamily/Winged helix DNA-binding domain"/>
    <property type="match status" value="1"/>
</dbReference>
<accession>A0ABT6CXZ8</accession>
<dbReference type="InterPro" id="IPR036388">
    <property type="entry name" value="WH-like_DNA-bd_sf"/>
</dbReference>
<comment type="caution">
    <text evidence="6">The sequence shown here is derived from an EMBL/GenBank/DDBJ whole genome shotgun (WGS) entry which is preliminary data.</text>
</comment>
<gene>
    <name evidence="6" type="ORF">P4U43_12745</name>
</gene>
<keyword evidence="2" id="KW-0418">Kinase</keyword>
<evidence type="ECO:0000313" key="6">
    <source>
        <dbReference type="EMBL" id="MDF9278656.1"/>
    </source>
</evidence>
<organism evidence="6 7">
    <name type="scientific">Arthrobacter vasquezii</name>
    <dbReference type="NCBI Taxonomy" id="2977629"/>
    <lineage>
        <taxon>Bacteria</taxon>
        <taxon>Bacillati</taxon>
        <taxon>Actinomycetota</taxon>
        <taxon>Actinomycetes</taxon>
        <taxon>Micrococcales</taxon>
        <taxon>Micrococcaceae</taxon>
        <taxon>Arthrobacter</taxon>
    </lineage>
</organism>
<evidence type="ECO:0000256" key="1">
    <source>
        <dbReference type="ARBA" id="ARBA00022679"/>
    </source>
</evidence>
<dbReference type="InterPro" id="IPR003018">
    <property type="entry name" value="GAF"/>
</dbReference>
<feature type="domain" description="ANTAR" evidence="5">
    <location>
        <begin position="176"/>
        <end position="237"/>
    </location>
</feature>
<dbReference type="Gene3D" id="3.30.450.40">
    <property type="match status" value="1"/>
</dbReference>
<evidence type="ECO:0000256" key="3">
    <source>
        <dbReference type="ARBA" id="ARBA00023015"/>
    </source>
</evidence>
<name>A0ABT6CXZ8_9MICC</name>
<reference evidence="6 7" key="1">
    <citation type="journal article" date="2023" name="Int. J. Syst. Evol. Microbiol.">
        <title>Arthrobacter vasquezii sp. nov., isolated from a soil sample from Union Glacier, Antarctica.</title>
        <authorList>
            <person name="Valenzuela-Ibaceta F."/>
            <person name="Carrasco V."/>
            <person name="Lagos-Moraga S."/>
            <person name="Dietz-Vargas C."/>
            <person name="Navarro C.A."/>
            <person name="Perez-Donoso J.M."/>
        </authorList>
    </citation>
    <scope>NUCLEOTIDE SEQUENCE [LARGE SCALE GENOMIC DNA]</scope>
    <source>
        <strain evidence="6 7">EH-1B-1</strain>
    </source>
</reference>
<keyword evidence="7" id="KW-1185">Reference proteome</keyword>
<proteinExistence type="predicted"/>
<dbReference type="InterPro" id="IPR012074">
    <property type="entry name" value="GAF_ANTAR"/>
</dbReference>
<dbReference type="EMBL" id="JAROKN010000037">
    <property type="protein sequence ID" value="MDF9278656.1"/>
    <property type="molecule type" value="Genomic_DNA"/>
</dbReference>
<dbReference type="SMART" id="SM01012">
    <property type="entry name" value="ANTAR"/>
    <property type="match status" value="1"/>
</dbReference>
<keyword evidence="3" id="KW-0805">Transcription regulation</keyword>
<dbReference type="InterPro" id="IPR029016">
    <property type="entry name" value="GAF-like_dom_sf"/>
</dbReference>
<dbReference type="Pfam" id="PF13185">
    <property type="entry name" value="GAF_2"/>
    <property type="match status" value="1"/>
</dbReference>
<dbReference type="Proteomes" id="UP001220456">
    <property type="component" value="Unassembled WGS sequence"/>
</dbReference>
<dbReference type="Pfam" id="PF03861">
    <property type="entry name" value="ANTAR"/>
    <property type="match status" value="1"/>
</dbReference>
<evidence type="ECO:0000256" key="4">
    <source>
        <dbReference type="ARBA" id="ARBA00023163"/>
    </source>
</evidence>
<dbReference type="SUPFAM" id="SSF55781">
    <property type="entry name" value="GAF domain-like"/>
    <property type="match status" value="1"/>
</dbReference>
<keyword evidence="4" id="KW-0804">Transcription</keyword>
<dbReference type="InterPro" id="IPR005561">
    <property type="entry name" value="ANTAR"/>
</dbReference>
<dbReference type="SUPFAM" id="SSF52172">
    <property type="entry name" value="CheY-like"/>
    <property type="match status" value="1"/>
</dbReference>
<dbReference type="PIRSF" id="PIRSF036625">
    <property type="entry name" value="GAF_ANTAR"/>
    <property type="match status" value="1"/>
</dbReference>
<sequence length="252" mass="27629">MTDPEAAVSSNELSDVRTDHRLQDAVLDSADVEAFLNELCRHAAGALGDREEILCGITLLRERKAATVASSSERAREMDEVQYKFDDGPCLSAARNQTTVHVADVNQEEHWADYIGAVADRGMQSILAVPFDLMGDAKAALNLYADRAHKFTDETVERAAAYAAEAARSLRLAVRIAHHSEIAEDLRTAMESRTAIDIAIGVIMCQSRCSQTEAFEFLKKASSHRNIKLRELAVQIVASAGQSAEPTTHFDR</sequence>
<dbReference type="PROSITE" id="PS50921">
    <property type="entry name" value="ANTAR"/>
    <property type="match status" value="1"/>
</dbReference>
<evidence type="ECO:0000259" key="5">
    <source>
        <dbReference type="PROSITE" id="PS50921"/>
    </source>
</evidence>
<keyword evidence="1" id="KW-0808">Transferase</keyword>